<keyword evidence="2" id="KW-1185">Reference proteome</keyword>
<dbReference type="Proteomes" id="UP001165492">
    <property type="component" value="Unassembled WGS sequence"/>
</dbReference>
<evidence type="ECO:0000313" key="2">
    <source>
        <dbReference type="Proteomes" id="UP001165492"/>
    </source>
</evidence>
<reference evidence="1" key="1">
    <citation type="submission" date="2021-11" db="EMBL/GenBank/DDBJ databases">
        <title>Description of a new species Pelosinus isolated from the bottom sediments of Lake Baikal.</title>
        <authorList>
            <person name="Zakharyuk A."/>
        </authorList>
    </citation>
    <scope>NUCLEOTIDE SEQUENCE</scope>
    <source>
        <strain evidence="1">Bkl1</strain>
    </source>
</reference>
<organism evidence="1 2">
    <name type="scientific">Pelosinus baikalensis</name>
    <dbReference type="NCBI Taxonomy" id="2892015"/>
    <lineage>
        <taxon>Bacteria</taxon>
        <taxon>Bacillati</taxon>
        <taxon>Bacillota</taxon>
        <taxon>Negativicutes</taxon>
        <taxon>Selenomonadales</taxon>
        <taxon>Sporomusaceae</taxon>
        <taxon>Pelosinus</taxon>
    </lineage>
</organism>
<name>A0ABS8HY48_9FIRM</name>
<protein>
    <submittedName>
        <fullName evidence="1">DUF960 domain-containing protein</fullName>
    </submittedName>
</protein>
<dbReference type="InterPro" id="IPR009303">
    <property type="entry name" value="DUF960"/>
</dbReference>
<gene>
    <name evidence="1" type="ORF">LMF89_22400</name>
</gene>
<accession>A0ABS8HY48</accession>
<evidence type="ECO:0000313" key="1">
    <source>
        <dbReference type="EMBL" id="MCC5468091.1"/>
    </source>
</evidence>
<dbReference type="EMBL" id="JAJHJB010000048">
    <property type="protein sequence ID" value="MCC5468091.1"/>
    <property type="molecule type" value="Genomic_DNA"/>
</dbReference>
<dbReference type="RefSeq" id="WP_229536992.1">
    <property type="nucleotide sequence ID" value="NZ_JAJHJB010000048.1"/>
</dbReference>
<comment type="caution">
    <text evidence="1">The sequence shown here is derived from an EMBL/GenBank/DDBJ whole genome shotgun (WGS) entry which is preliminary data.</text>
</comment>
<dbReference type="Pfam" id="PF06124">
    <property type="entry name" value="DUF960"/>
    <property type="match status" value="1"/>
</dbReference>
<proteinExistence type="predicted"/>
<sequence>MFEQKYATSLVASSVGIDIQIILWELIAQWEKDDFQVDARQIFELSIEYAGGEVFQKIVHRQESPQRVETFYYKTIRYPIDAMIWVVGSEEGGEMMLPNEVKESDASTS</sequence>
<dbReference type="Gene3D" id="3.10.450.150">
    <property type="entry name" value="enterococcus faecalis protein"/>
    <property type="match status" value="1"/>
</dbReference>